<gene>
    <name evidence="14" type="primary">dsbB</name>
    <name evidence="16" type="ORF">M3P05_14700</name>
</gene>
<accession>A0ABT0PIH5</accession>
<keyword evidence="11 14" id="KW-1015">Disulfide bond</keyword>
<evidence type="ECO:0000256" key="3">
    <source>
        <dbReference type="ARBA" id="ARBA00022448"/>
    </source>
</evidence>
<feature type="transmembrane region" description="Helical" evidence="15">
    <location>
        <begin position="16"/>
        <end position="34"/>
    </location>
</feature>
<dbReference type="InterPro" id="IPR003752">
    <property type="entry name" value="DiS_bond_form_DsbB/BdbC"/>
</dbReference>
<keyword evidence="13 14" id="KW-0676">Redox-active center</keyword>
<keyword evidence="3 14" id="KW-0813">Transport</keyword>
<keyword evidence="6 14" id="KW-0812">Transmembrane</keyword>
<evidence type="ECO:0000256" key="12">
    <source>
        <dbReference type="ARBA" id="ARBA00023186"/>
    </source>
</evidence>
<sequence length="143" mass="15844">MTLQHVVGLEPCPLCISQRIVVISITLVVLIAAIHNPQTKGKRNYGRIVFVLGLFGIGLAVRQLYLQSLPVDQAPACMPGLDYLVEVLPLTELITVMFSGTGDCAEVQWSFLGLTIPGWTLVCFICYSIFGLLEMVRKHHLYK</sequence>
<comment type="similarity">
    <text evidence="2 14">Belongs to the DsbB family.</text>
</comment>
<feature type="topological domain" description="Cytoplasmic" evidence="14">
    <location>
        <begin position="38"/>
        <end position="43"/>
    </location>
</feature>
<feature type="topological domain" description="Cytoplasmic" evidence="14">
    <location>
        <begin position="1"/>
        <end position="3"/>
    </location>
</feature>
<evidence type="ECO:0000313" key="17">
    <source>
        <dbReference type="Proteomes" id="UP001203338"/>
    </source>
</evidence>
<evidence type="ECO:0000256" key="4">
    <source>
        <dbReference type="ARBA" id="ARBA00022475"/>
    </source>
</evidence>
<feature type="transmembrane region" description="Helical" evidence="15">
    <location>
        <begin position="116"/>
        <end position="136"/>
    </location>
</feature>
<dbReference type="Proteomes" id="UP001203338">
    <property type="component" value="Unassembled WGS sequence"/>
</dbReference>
<dbReference type="SUPFAM" id="SSF158442">
    <property type="entry name" value="DsbB-like"/>
    <property type="match status" value="1"/>
</dbReference>
<dbReference type="EMBL" id="JAMFLX010000021">
    <property type="protein sequence ID" value="MCL6271173.1"/>
    <property type="molecule type" value="Genomic_DNA"/>
</dbReference>
<organism evidence="16 17">
    <name type="scientific">Parendozoicomonas callyspongiae</name>
    <dbReference type="NCBI Taxonomy" id="2942213"/>
    <lineage>
        <taxon>Bacteria</taxon>
        <taxon>Pseudomonadati</taxon>
        <taxon>Pseudomonadota</taxon>
        <taxon>Gammaproteobacteria</taxon>
        <taxon>Oceanospirillales</taxon>
        <taxon>Endozoicomonadaceae</taxon>
        <taxon>Parendozoicomonas</taxon>
    </lineage>
</organism>
<evidence type="ECO:0000256" key="14">
    <source>
        <dbReference type="HAMAP-Rule" id="MF_00286"/>
    </source>
</evidence>
<feature type="transmembrane region" description="Helical" evidence="15">
    <location>
        <begin position="46"/>
        <end position="65"/>
    </location>
</feature>
<dbReference type="PANTHER" id="PTHR36570">
    <property type="entry name" value="DISULFIDE BOND FORMATION PROTEIN B"/>
    <property type="match status" value="1"/>
</dbReference>
<comment type="function">
    <text evidence="14">Required for disulfide bond formation in some periplasmic proteins. Acts by oxidizing the DsbA protein.</text>
</comment>
<dbReference type="PANTHER" id="PTHR36570:SF3">
    <property type="entry name" value="DISULFIDE BOND FORMATION PROTEIN B"/>
    <property type="match status" value="1"/>
</dbReference>
<keyword evidence="17" id="KW-1185">Reference proteome</keyword>
<proteinExistence type="inferred from homology"/>
<evidence type="ECO:0000256" key="6">
    <source>
        <dbReference type="ARBA" id="ARBA00022692"/>
    </source>
</evidence>
<evidence type="ECO:0000256" key="2">
    <source>
        <dbReference type="ARBA" id="ARBA00008823"/>
    </source>
</evidence>
<evidence type="ECO:0000256" key="11">
    <source>
        <dbReference type="ARBA" id="ARBA00023157"/>
    </source>
</evidence>
<keyword evidence="9 14" id="KW-0560">Oxidoreductase</keyword>
<keyword evidence="8 14" id="KW-1133">Transmembrane helix</keyword>
<keyword evidence="12 14" id="KW-0143">Chaperone</keyword>
<evidence type="ECO:0000256" key="5">
    <source>
        <dbReference type="ARBA" id="ARBA00022519"/>
    </source>
</evidence>
<evidence type="ECO:0000256" key="8">
    <source>
        <dbReference type="ARBA" id="ARBA00022989"/>
    </source>
</evidence>
<comment type="subcellular location">
    <subcellularLocation>
        <location evidence="1">Cell inner membrane</location>
        <topology evidence="1">Multi-pass membrane protein</topology>
    </subcellularLocation>
    <subcellularLocation>
        <location evidence="14">Cell membrane</location>
        <topology evidence="14">Multi-pass membrane protein</topology>
    </subcellularLocation>
</comment>
<dbReference type="Pfam" id="PF02600">
    <property type="entry name" value="DsbB"/>
    <property type="match status" value="1"/>
</dbReference>
<dbReference type="InterPro" id="IPR050183">
    <property type="entry name" value="DsbB"/>
</dbReference>
<evidence type="ECO:0000256" key="1">
    <source>
        <dbReference type="ARBA" id="ARBA00004429"/>
    </source>
</evidence>
<evidence type="ECO:0000313" key="16">
    <source>
        <dbReference type="EMBL" id="MCL6271173.1"/>
    </source>
</evidence>
<evidence type="ECO:0000256" key="13">
    <source>
        <dbReference type="ARBA" id="ARBA00023284"/>
    </source>
</evidence>
<keyword evidence="10 14" id="KW-0472">Membrane</keyword>
<evidence type="ECO:0000256" key="15">
    <source>
        <dbReference type="SAM" id="Phobius"/>
    </source>
</evidence>
<dbReference type="HAMAP" id="MF_00286">
    <property type="entry name" value="DsbB"/>
    <property type="match status" value="1"/>
</dbReference>
<protein>
    <recommendedName>
        <fullName evidence="14">Disulfide bond formation protein B</fullName>
    </recommendedName>
    <alternativeName>
        <fullName evidence="14">Disulfide oxidoreductase</fullName>
    </alternativeName>
</protein>
<comment type="caution">
    <text evidence="14">Lacks conserved residue(s) required for the propagation of feature annotation.</text>
</comment>
<keyword evidence="7 14" id="KW-0249">Electron transport</keyword>
<evidence type="ECO:0000256" key="9">
    <source>
        <dbReference type="ARBA" id="ARBA00023002"/>
    </source>
</evidence>
<name>A0ABT0PIH5_9GAMM</name>
<feature type="topological domain" description="Cytoplasmic" evidence="14">
    <location>
        <begin position="138"/>
        <end position="143"/>
    </location>
</feature>
<evidence type="ECO:0000256" key="10">
    <source>
        <dbReference type="ARBA" id="ARBA00023136"/>
    </source>
</evidence>
<dbReference type="InterPro" id="IPR023380">
    <property type="entry name" value="DsbB-like_sf"/>
</dbReference>
<comment type="caution">
    <text evidence="16">The sequence shown here is derived from an EMBL/GenBank/DDBJ whole genome shotgun (WGS) entry which is preliminary data.</text>
</comment>
<keyword evidence="4 14" id="KW-1003">Cell membrane</keyword>
<feature type="topological domain" description="Periplasmic" evidence="14">
    <location>
        <begin position="3"/>
        <end position="20"/>
    </location>
</feature>
<feature type="disulfide bond" description="Redox-active" evidence="14">
    <location>
        <begin position="12"/>
        <end position="15"/>
    </location>
</feature>
<keyword evidence="5" id="KW-0997">Cell inner membrane</keyword>
<reference evidence="16 17" key="1">
    <citation type="submission" date="2022-05" db="EMBL/GenBank/DDBJ databases">
        <authorList>
            <person name="Park J.-S."/>
        </authorList>
    </citation>
    <scope>NUCLEOTIDE SEQUENCE [LARGE SCALE GENOMIC DNA]</scope>
    <source>
        <strain evidence="16 17">2012CJ34-2</strain>
    </source>
</reference>
<dbReference type="Gene3D" id="1.20.1550.10">
    <property type="entry name" value="DsbB-like"/>
    <property type="match status" value="1"/>
</dbReference>
<dbReference type="InterPro" id="IPR022920">
    <property type="entry name" value="Disulphide_bond_form_DsbB"/>
</dbReference>
<evidence type="ECO:0000256" key="7">
    <source>
        <dbReference type="ARBA" id="ARBA00022982"/>
    </source>
</evidence>